<dbReference type="EMBL" id="JACCJC010000011">
    <property type="protein sequence ID" value="KAF6238041.1"/>
    <property type="molecule type" value="Genomic_DNA"/>
</dbReference>
<organism evidence="2 3">
    <name type="scientific">Letharia columbiana</name>
    <dbReference type="NCBI Taxonomy" id="112416"/>
    <lineage>
        <taxon>Eukaryota</taxon>
        <taxon>Fungi</taxon>
        <taxon>Dikarya</taxon>
        <taxon>Ascomycota</taxon>
        <taxon>Pezizomycotina</taxon>
        <taxon>Lecanoromycetes</taxon>
        <taxon>OSLEUM clade</taxon>
        <taxon>Lecanoromycetidae</taxon>
        <taxon>Lecanorales</taxon>
        <taxon>Lecanorineae</taxon>
        <taxon>Parmeliaceae</taxon>
        <taxon>Letharia</taxon>
    </lineage>
</organism>
<accession>A0A8H6G036</accession>
<dbReference type="GO" id="GO:0016491">
    <property type="term" value="F:oxidoreductase activity"/>
    <property type="evidence" value="ECO:0007669"/>
    <property type="project" value="UniProtKB-KW"/>
</dbReference>
<dbReference type="Pfam" id="PF00106">
    <property type="entry name" value="adh_short"/>
    <property type="match status" value="1"/>
</dbReference>
<gene>
    <name evidence="2" type="ORF">HO173_003675</name>
</gene>
<keyword evidence="1" id="KW-0560">Oxidoreductase</keyword>
<dbReference type="OrthoDB" id="542013at2759"/>
<protein>
    <recommendedName>
        <fullName evidence="4">NAD(P)-binding protein</fullName>
    </recommendedName>
</protein>
<keyword evidence="3" id="KW-1185">Reference proteome</keyword>
<dbReference type="Proteomes" id="UP000578531">
    <property type="component" value="Unassembled WGS sequence"/>
</dbReference>
<dbReference type="InterPro" id="IPR036291">
    <property type="entry name" value="NAD(P)-bd_dom_sf"/>
</dbReference>
<dbReference type="SUPFAM" id="SSF51735">
    <property type="entry name" value="NAD(P)-binding Rossmann-fold domains"/>
    <property type="match status" value="1"/>
</dbReference>
<evidence type="ECO:0008006" key="4">
    <source>
        <dbReference type="Google" id="ProtNLM"/>
    </source>
</evidence>
<evidence type="ECO:0000313" key="2">
    <source>
        <dbReference type="EMBL" id="KAF6238041.1"/>
    </source>
</evidence>
<evidence type="ECO:0000313" key="3">
    <source>
        <dbReference type="Proteomes" id="UP000578531"/>
    </source>
</evidence>
<name>A0A8H6G036_9LECA</name>
<dbReference type="RefSeq" id="XP_037167355.1">
    <property type="nucleotide sequence ID" value="XM_037305600.1"/>
</dbReference>
<dbReference type="InterPro" id="IPR002347">
    <property type="entry name" value="SDR_fam"/>
</dbReference>
<dbReference type="PANTHER" id="PTHR43157:SF31">
    <property type="entry name" value="PHOSPHATIDYLINOSITOL-GLYCAN BIOSYNTHESIS CLASS F PROTEIN"/>
    <property type="match status" value="1"/>
</dbReference>
<reference evidence="2 3" key="1">
    <citation type="journal article" date="2020" name="Genomics">
        <title>Complete, high-quality genomes from long-read metagenomic sequencing of two wolf lichen thalli reveals enigmatic genome architecture.</title>
        <authorList>
            <person name="McKenzie S.K."/>
            <person name="Walston R.F."/>
            <person name="Allen J.L."/>
        </authorList>
    </citation>
    <scope>NUCLEOTIDE SEQUENCE [LARGE SCALE GENOMIC DNA]</scope>
    <source>
        <strain evidence="2">WasteWater2</strain>
    </source>
</reference>
<proteinExistence type="predicted"/>
<dbReference type="GeneID" id="59285341"/>
<comment type="caution">
    <text evidence="2">The sequence shown here is derived from an EMBL/GenBank/DDBJ whole genome shotgun (WGS) entry which is preliminary data.</text>
</comment>
<dbReference type="PANTHER" id="PTHR43157">
    <property type="entry name" value="PHOSPHATIDYLINOSITOL-GLYCAN BIOSYNTHESIS CLASS F PROTEIN-RELATED"/>
    <property type="match status" value="1"/>
</dbReference>
<dbReference type="AlphaFoldDB" id="A0A8H6G036"/>
<dbReference type="Gene3D" id="3.40.50.720">
    <property type="entry name" value="NAD(P)-binding Rossmann-like Domain"/>
    <property type="match status" value="1"/>
</dbReference>
<dbReference type="PRINTS" id="PR00081">
    <property type="entry name" value="GDHRDH"/>
</dbReference>
<evidence type="ECO:0000256" key="1">
    <source>
        <dbReference type="ARBA" id="ARBA00023002"/>
    </source>
</evidence>
<sequence>MPDIQSPIAFLRSQFFSIPPYPTKKYTGQTIIVTGSNAGLGLEASRHFVRLDAAKVILAVRNLEKGEAAKRSIEEATGRTGVVQVWQLDLAHYESVKHFAKRAQGLERLDILVENAGIVTFNFSMMEDNESSITTNVVSPILHSLLLLPKLRETGVKFNTLPRLVFVTSFVHWMTQFPEREEEKIFEALADEKKARMDDRYNLSKLLEMYAVQEIAEQITASSKKGKVVVNHSNPGWVVTEVMREWTGLKLFIFKVFRTILARSTEVGSRTTVNAAEGGEETHGQFLDDCTIGERSPLLQDKEVQKRVWSELAEKLENIQPGILQNL</sequence>